<keyword evidence="9" id="KW-1185">Reference proteome</keyword>
<dbReference type="InterPro" id="IPR036249">
    <property type="entry name" value="Thioredoxin-like_sf"/>
</dbReference>
<gene>
    <name evidence="8" type="ORF">THAOC_03372</name>
</gene>
<keyword evidence="4 6" id="KW-0472">Membrane</keyword>
<proteinExistence type="predicted"/>
<keyword evidence="3 6" id="KW-1133">Transmembrane helix</keyword>
<dbReference type="PROSITE" id="PS51352">
    <property type="entry name" value="THIOREDOXIN_2"/>
    <property type="match status" value="1"/>
</dbReference>
<evidence type="ECO:0000256" key="6">
    <source>
        <dbReference type="SAM" id="Phobius"/>
    </source>
</evidence>
<evidence type="ECO:0000313" key="9">
    <source>
        <dbReference type="Proteomes" id="UP000266841"/>
    </source>
</evidence>
<feature type="transmembrane region" description="Helical" evidence="6">
    <location>
        <begin position="552"/>
        <end position="575"/>
    </location>
</feature>
<evidence type="ECO:0000256" key="1">
    <source>
        <dbReference type="ARBA" id="ARBA00004370"/>
    </source>
</evidence>
<dbReference type="CDD" id="cd02961">
    <property type="entry name" value="PDI_a_family"/>
    <property type="match status" value="1"/>
</dbReference>
<dbReference type="OMA" id="STMITHE"/>
<evidence type="ECO:0000256" key="4">
    <source>
        <dbReference type="ARBA" id="ARBA00023136"/>
    </source>
</evidence>
<evidence type="ECO:0000313" key="8">
    <source>
        <dbReference type="EMBL" id="EJK74922.1"/>
    </source>
</evidence>
<evidence type="ECO:0000256" key="3">
    <source>
        <dbReference type="ARBA" id="ARBA00022989"/>
    </source>
</evidence>
<dbReference type="Pfam" id="PF00085">
    <property type="entry name" value="Thioredoxin"/>
    <property type="match status" value="1"/>
</dbReference>
<dbReference type="InterPro" id="IPR013766">
    <property type="entry name" value="Thioredoxin_domain"/>
</dbReference>
<comment type="caution">
    <text evidence="8">The sequence shown here is derived from an EMBL/GenBank/DDBJ whole genome shotgun (WGS) entry which is preliminary data.</text>
</comment>
<dbReference type="PANTHER" id="PTHR10984:SF37">
    <property type="entry name" value="PROTEIN DISULFIDE-ISOMERASE 5-3"/>
    <property type="match status" value="1"/>
</dbReference>
<dbReference type="GO" id="GO:0030134">
    <property type="term" value="C:COPII-coated ER to Golgi transport vesicle"/>
    <property type="evidence" value="ECO:0007669"/>
    <property type="project" value="TreeGrafter"/>
</dbReference>
<evidence type="ECO:0000259" key="7">
    <source>
        <dbReference type="PROSITE" id="PS51352"/>
    </source>
</evidence>
<dbReference type="OrthoDB" id="72053at2759"/>
<keyword evidence="2 6" id="KW-0812">Transmembrane</keyword>
<accession>K0TPU8</accession>
<dbReference type="Proteomes" id="UP000266841">
    <property type="component" value="Unassembled WGS sequence"/>
</dbReference>
<feature type="region of interest" description="Disordered" evidence="5">
    <location>
        <begin position="362"/>
        <end position="393"/>
    </location>
</feature>
<feature type="transmembrane region" description="Helical" evidence="6">
    <location>
        <begin position="124"/>
        <end position="145"/>
    </location>
</feature>
<dbReference type="Pfam" id="PF07970">
    <property type="entry name" value="COPIIcoated_ERV"/>
    <property type="match status" value="1"/>
</dbReference>
<dbReference type="Gene3D" id="3.40.30.10">
    <property type="entry name" value="Glutaredoxin"/>
    <property type="match status" value="1"/>
</dbReference>
<dbReference type="GO" id="GO:0005783">
    <property type="term" value="C:endoplasmic reticulum"/>
    <property type="evidence" value="ECO:0007669"/>
    <property type="project" value="TreeGrafter"/>
</dbReference>
<evidence type="ECO:0000256" key="5">
    <source>
        <dbReference type="SAM" id="MobiDB-lite"/>
    </source>
</evidence>
<comment type="subcellular location">
    <subcellularLocation>
        <location evidence="1">Membrane</location>
    </subcellularLocation>
</comment>
<dbReference type="EMBL" id="AGNL01003251">
    <property type="protein sequence ID" value="EJK74922.1"/>
    <property type="molecule type" value="Genomic_DNA"/>
</dbReference>
<dbReference type="AlphaFoldDB" id="K0TPU8"/>
<dbReference type="GO" id="GO:0016020">
    <property type="term" value="C:membrane"/>
    <property type="evidence" value="ECO:0007669"/>
    <property type="project" value="UniProtKB-SubCell"/>
</dbReference>
<dbReference type="InterPro" id="IPR039542">
    <property type="entry name" value="Erv_N"/>
</dbReference>
<dbReference type="SUPFAM" id="SSF52833">
    <property type="entry name" value="Thioredoxin-like"/>
    <property type="match status" value="1"/>
</dbReference>
<sequence>MAAPNNIYGGGGRRSAMSSVDFYRRVPKDLTEVRHEWTNERGLAGDAGDQRLSIKGRRSYQPSSQATTVEGNSRAHKRVESLCVVLSMDRTMLARLSVIAWGFVSFTSRCLTGSNNTPLFTFQATSLGALMSICAISVMGILFLSETLAFARTTMRTAIALDENDQPQIRLNFNITLMDLHCDYVSVDVWDTLGTNRQNVTKNIEKWQLDESGQRRIFSGRNRDQREVVHEEHEETLEELHEDGAQAVELTPDSFKPFLMSHEMAFIDMYAPWCIWCQRLHPTWEKFAEEVYSQGMPVGVGKVNCVVYGQLCKDEKVMAFPTLRWYKGGEAILPDYKMDRTVAALSGYAKRKLEMEQKYKDWEQKNANDPSNKRGRPNAGKSRPEHPGCQVSGHLMVNRVPGNFHIEAKSVNHNLNAAMTNLTHRVNHISFGEPITKLPYHMENTPFMRKVKRVLKQVPEEHKQFNPMDDQEYITTQFHQAFHHYIKVVSTHLNMGSSSTVNDVNSITVYQMLEQSQIVFYDEVNVPEARFSYDMSPMSVVVQKEGRKWYDYLTSLCAIIGGTFTTLGLIDATLYKVFKPKKL</sequence>
<dbReference type="PANTHER" id="PTHR10984">
    <property type="entry name" value="ENDOPLASMIC RETICULUM-GOLGI INTERMEDIATE COMPARTMENT PROTEIN"/>
    <property type="match status" value="1"/>
</dbReference>
<organism evidence="8 9">
    <name type="scientific">Thalassiosira oceanica</name>
    <name type="common">Marine diatom</name>
    <dbReference type="NCBI Taxonomy" id="159749"/>
    <lineage>
        <taxon>Eukaryota</taxon>
        <taxon>Sar</taxon>
        <taxon>Stramenopiles</taxon>
        <taxon>Ochrophyta</taxon>
        <taxon>Bacillariophyta</taxon>
        <taxon>Coscinodiscophyceae</taxon>
        <taxon>Thalassiosirophycidae</taxon>
        <taxon>Thalassiosirales</taxon>
        <taxon>Thalassiosiraceae</taxon>
        <taxon>Thalassiosira</taxon>
    </lineage>
</organism>
<dbReference type="InterPro" id="IPR012936">
    <property type="entry name" value="Erv_C"/>
</dbReference>
<name>K0TPU8_THAOC</name>
<evidence type="ECO:0000256" key="2">
    <source>
        <dbReference type="ARBA" id="ARBA00022692"/>
    </source>
</evidence>
<dbReference type="InterPro" id="IPR045888">
    <property type="entry name" value="Erv"/>
</dbReference>
<reference evidence="8 9" key="1">
    <citation type="journal article" date="2012" name="Genome Biol.">
        <title>Genome and low-iron response of an oceanic diatom adapted to chronic iron limitation.</title>
        <authorList>
            <person name="Lommer M."/>
            <person name="Specht M."/>
            <person name="Roy A.S."/>
            <person name="Kraemer L."/>
            <person name="Andreson R."/>
            <person name="Gutowska M.A."/>
            <person name="Wolf J."/>
            <person name="Bergner S.V."/>
            <person name="Schilhabel M.B."/>
            <person name="Klostermeier U.C."/>
            <person name="Beiko R.G."/>
            <person name="Rosenstiel P."/>
            <person name="Hippler M."/>
            <person name="Laroche J."/>
        </authorList>
    </citation>
    <scope>NUCLEOTIDE SEQUENCE [LARGE SCALE GENOMIC DNA]</scope>
    <source>
        <strain evidence="8 9">CCMP1005</strain>
    </source>
</reference>
<dbReference type="Pfam" id="PF13850">
    <property type="entry name" value="ERGIC_N"/>
    <property type="match status" value="1"/>
</dbReference>
<protein>
    <recommendedName>
        <fullName evidence="7">Thioredoxin domain-containing protein</fullName>
    </recommendedName>
</protein>
<dbReference type="eggNOG" id="KOG2667">
    <property type="taxonomic scope" value="Eukaryota"/>
</dbReference>
<feature type="domain" description="Thioredoxin" evidence="7">
    <location>
        <begin position="226"/>
        <end position="358"/>
    </location>
</feature>